<evidence type="ECO:0000256" key="1">
    <source>
        <dbReference type="SAM" id="MobiDB-lite"/>
    </source>
</evidence>
<dbReference type="AlphaFoldDB" id="A0A2N5S9N2"/>
<accession>A0A2N5S9N2</accession>
<feature type="region of interest" description="Disordered" evidence="1">
    <location>
        <begin position="1"/>
        <end position="76"/>
    </location>
</feature>
<keyword evidence="3" id="KW-1185">Reference proteome</keyword>
<dbReference type="EMBL" id="PGCJ01001081">
    <property type="protein sequence ID" value="PLW09952.1"/>
    <property type="molecule type" value="Genomic_DNA"/>
</dbReference>
<organism evidence="2 3">
    <name type="scientific">Puccinia coronata f. sp. avenae</name>
    <dbReference type="NCBI Taxonomy" id="200324"/>
    <lineage>
        <taxon>Eukaryota</taxon>
        <taxon>Fungi</taxon>
        <taxon>Dikarya</taxon>
        <taxon>Basidiomycota</taxon>
        <taxon>Pucciniomycotina</taxon>
        <taxon>Pucciniomycetes</taxon>
        <taxon>Pucciniales</taxon>
        <taxon>Pucciniaceae</taxon>
        <taxon>Puccinia</taxon>
    </lineage>
</organism>
<feature type="compositionally biased region" description="Polar residues" evidence="1">
    <location>
        <begin position="1"/>
        <end position="18"/>
    </location>
</feature>
<reference evidence="2 3" key="1">
    <citation type="submission" date="2017-11" db="EMBL/GenBank/DDBJ databases">
        <title>De novo assembly and phasing of dikaryotic genomes from two isolates of Puccinia coronata f. sp. avenae, the causal agent of oat crown rust.</title>
        <authorList>
            <person name="Miller M.E."/>
            <person name="Zhang Y."/>
            <person name="Omidvar V."/>
            <person name="Sperschneider J."/>
            <person name="Schwessinger B."/>
            <person name="Raley C."/>
            <person name="Palmer J.M."/>
            <person name="Garnica D."/>
            <person name="Upadhyaya N."/>
            <person name="Rathjen J."/>
            <person name="Taylor J.M."/>
            <person name="Park R.F."/>
            <person name="Dodds P.N."/>
            <person name="Hirsch C.D."/>
            <person name="Kianian S.F."/>
            <person name="Figueroa M."/>
        </authorList>
    </citation>
    <scope>NUCLEOTIDE SEQUENCE [LARGE SCALE GENOMIC DNA]</scope>
    <source>
        <strain evidence="2">12NC29</strain>
    </source>
</reference>
<gene>
    <name evidence="2" type="ORF">PCANC_25776</name>
</gene>
<feature type="compositionally biased region" description="Polar residues" evidence="1">
    <location>
        <begin position="39"/>
        <end position="63"/>
    </location>
</feature>
<protein>
    <submittedName>
        <fullName evidence="2">Uncharacterized protein</fullName>
    </submittedName>
</protein>
<evidence type="ECO:0000313" key="2">
    <source>
        <dbReference type="EMBL" id="PLW09952.1"/>
    </source>
</evidence>
<name>A0A2N5S9N2_9BASI</name>
<evidence type="ECO:0000313" key="3">
    <source>
        <dbReference type="Proteomes" id="UP000235388"/>
    </source>
</evidence>
<sequence length="157" mass="17142">MDMEIEQNQTGTQDSNASIGVPPVPPPSLNESQDARGSGDNSSQPLTQRSITQSYPNSGNPATQSQVSSSSQGTCCKRQKKVELAMALANPDDPYKGPREARIPAAKVKRHRALLAPSPNPQRERRHKHLGPPMANHNQQLCQIHLARQINLARITL</sequence>
<proteinExistence type="predicted"/>
<dbReference type="Proteomes" id="UP000235388">
    <property type="component" value="Unassembled WGS sequence"/>
</dbReference>
<comment type="caution">
    <text evidence="2">The sequence shown here is derived from an EMBL/GenBank/DDBJ whole genome shotgun (WGS) entry which is preliminary data.</text>
</comment>